<protein>
    <recommendedName>
        <fullName evidence="2">Transposase</fullName>
    </recommendedName>
</protein>
<proteinExistence type="predicted"/>
<accession>A0A098EG57</accession>
<dbReference type="AlphaFoldDB" id="A0A098EG57"/>
<gene>
    <name evidence="1" type="ORF">MSIBF_A960003</name>
</gene>
<organism evidence="1">
    <name type="scientific">groundwater metagenome</name>
    <dbReference type="NCBI Taxonomy" id="717931"/>
    <lineage>
        <taxon>unclassified sequences</taxon>
        <taxon>metagenomes</taxon>
        <taxon>ecological metagenomes</taxon>
    </lineage>
</organism>
<evidence type="ECO:0000313" key="1">
    <source>
        <dbReference type="EMBL" id="CEG14045.1"/>
    </source>
</evidence>
<dbReference type="EMBL" id="CCXY01000464">
    <property type="protein sequence ID" value="CEG14045.1"/>
    <property type="molecule type" value="Genomic_DNA"/>
</dbReference>
<dbReference type="GO" id="GO:0004803">
    <property type="term" value="F:transposase activity"/>
    <property type="evidence" value="ECO:0007669"/>
    <property type="project" value="InterPro"/>
</dbReference>
<evidence type="ECO:0008006" key="2">
    <source>
        <dbReference type="Google" id="ProtNLM"/>
    </source>
</evidence>
<dbReference type="GO" id="GO:0003677">
    <property type="term" value="F:DNA binding"/>
    <property type="evidence" value="ECO:0007669"/>
    <property type="project" value="InterPro"/>
</dbReference>
<dbReference type="GO" id="GO:0006313">
    <property type="term" value="P:DNA transposition"/>
    <property type="evidence" value="ECO:0007669"/>
    <property type="project" value="InterPro"/>
</dbReference>
<reference evidence="1" key="1">
    <citation type="submission" date="2014-09" db="EMBL/GenBank/DDBJ databases">
        <authorList>
            <person name="Probst J Alexander"/>
        </authorList>
    </citation>
    <scope>NUCLEOTIDE SEQUENCE</scope>
</reference>
<dbReference type="Pfam" id="PF03400">
    <property type="entry name" value="DDE_Tnp_IS1"/>
    <property type="match status" value="1"/>
</dbReference>
<sequence length="261" mass="30225">MHDYSLEECQFDELWTFIKKKESNLSELEKLIAEFGDMWVGIGFDPINKVIASLVVGKRNEELIDELVGGVKKVTDNNIPLFTSDGLRWYEKKILEHYGIQEKTVRTGKRGRPVKPKKTPHPDLKYAQVVKQYKKGKVANVDFKVVFGNEKEVKKLIAKSPVSKHINTSFVERNNLTLRENNGRLSRKTLSFSKETEKLVNQLWLFMGYYHFVRMHGGLAIGVETENGRKQWTKRTPFMAAGITNHIWTLRELVTFRIPSK</sequence>
<name>A0A098EG57_9ZZZZ</name>
<dbReference type="InterPro" id="IPR005063">
    <property type="entry name" value="Transposase_27"/>
</dbReference>